<protein>
    <submittedName>
        <fullName evidence="2">Uncharacterized protein</fullName>
    </submittedName>
</protein>
<dbReference type="Proteomes" id="UP000315003">
    <property type="component" value="Chromosome"/>
</dbReference>
<feature type="compositionally biased region" description="Basic and acidic residues" evidence="1">
    <location>
        <begin position="15"/>
        <end position="31"/>
    </location>
</feature>
<dbReference type="EMBL" id="CP036272">
    <property type="protein sequence ID" value="QDT58774.1"/>
    <property type="molecule type" value="Genomic_DNA"/>
</dbReference>
<keyword evidence="3" id="KW-1185">Reference proteome</keyword>
<evidence type="ECO:0000256" key="1">
    <source>
        <dbReference type="SAM" id="MobiDB-lite"/>
    </source>
</evidence>
<organism evidence="2 3">
    <name type="scientific">Stieleria bergensis</name>
    <dbReference type="NCBI Taxonomy" id="2528025"/>
    <lineage>
        <taxon>Bacteria</taxon>
        <taxon>Pseudomonadati</taxon>
        <taxon>Planctomycetota</taxon>
        <taxon>Planctomycetia</taxon>
        <taxon>Pirellulales</taxon>
        <taxon>Pirellulaceae</taxon>
        <taxon>Stieleria</taxon>
    </lineage>
</organism>
<dbReference type="AlphaFoldDB" id="A0A517SRL9"/>
<name>A0A517SRL9_9BACT</name>
<evidence type="ECO:0000313" key="3">
    <source>
        <dbReference type="Proteomes" id="UP000315003"/>
    </source>
</evidence>
<proteinExistence type="predicted"/>
<sequence>MRPNRTQRCATARLETAKRRVDKSSHRLNGDTDRYRRLRHGQTAGLQGSSAPLLVPRPAGSGCIEIAKVLLRKHASERL</sequence>
<reference evidence="2 3" key="1">
    <citation type="submission" date="2019-02" db="EMBL/GenBank/DDBJ databases">
        <title>Deep-cultivation of Planctomycetes and their phenomic and genomic characterization uncovers novel biology.</title>
        <authorList>
            <person name="Wiegand S."/>
            <person name="Jogler M."/>
            <person name="Boedeker C."/>
            <person name="Pinto D."/>
            <person name="Vollmers J."/>
            <person name="Rivas-Marin E."/>
            <person name="Kohn T."/>
            <person name="Peeters S.H."/>
            <person name="Heuer A."/>
            <person name="Rast P."/>
            <person name="Oberbeckmann S."/>
            <person name="Bunk B."/>
            <person name="Jeske O."/>
            <person name="Meyerdierks A."/>
            <person name="Storesund J.E."/>
            <person name="Kallscheuer N."/>
            <person name="Luecker S."/>
            <person name="Lage O.M."/>
            <person name="Pohl T."/>
            <person name="Merkel B.J."/>
            <person name="Hornburger P."/>
            <person name="Mueller R.-W."/>
            <person name="Bruemmer F."/>
            <person name="Labrenz M."/>
            <person name="Spormann A.M."/>
            <person name="Op den Camp H."/>
            <person name="Overmann J."/>
            <person name="Amann R."/>
            <person name="Jetten M.S.M."/>
            <person name="Mascher T."/>
            <person name="Medema M.H."/>
            <person name="Devos D.P."/>
            <person name="Kaster A.-K."/>
            <person name="Ovreas L."/>
            <person name="Rohde M."/>
            <person name="Galperin M.Y."/>
            <person name="Jogler C."/>
        </authorList>
    </citation>
    <scope>NUCLEOTIDE SEQUENCE [LARGE SCALE GENOMIC DNA]</scope>
    <source>
        <strain evidence="2 3">SV_7m_r</strain>
    </source>
</reference>
<evidence type="ECO:0000313" key="2">
    <source>
        <dbReference type="EMBL" id="QDT58774.1"/>
    </source>
</evidence>
<feature type="region of interest" description="Disordered" evidence="1">
    <location>
        <begin position="1"/>
        <end position="31"/>
    </location>
</feature>
<accession>A0A517SRL9</accession>
<gene>
    <name evidence="2" type="ORF">SV7mr_12740</name>
</gene>